<evidence type="ECO:0000256" key="4">
    <source>
        <dbReference type="ARBA" id="ARBA00047303"/>
    </source>
</evidence>
<dbReference type="GO" id="GO:0005634">
    <property type="term" value="C:nucleus"/>
    <property type="evidence" value="ECO:0007669"/>
    <property type="project" value="TreeGrafter"/>
</dbReference>
<dbReference type="GO" id="GO:0003887">
    <property type="term" value="F:DNA-directed DNA polymerase activity"/>
    <property type="evidence" value="ECO:0007669"/>
    <property type="project" value="UniProtKB-EC"/>
</dbReference>
<dbReference type="GO" id="GO:0009411">
    <property type="term" value="P:response to UV"/>
    <property type="evidence" value="ECO:0007669"/>
    <property type="project" value="TreeGrafter"/>
</dbReference>
<dbReference type="InterPro" id="IPR044917">
    <property type="entry name" value="PRIMPOL"/>
</dbReference>
<comment type="caution">
    <text evidence="5">The sequence shown here is derived from an EMBL/GenBank/DDBJ whole genome shotgun (WGS) entry which is preliminary data.</text>
</comment>
<dbReference type="GO" id="GO:0031297">
    <property type="term" value="P:replication fork processing"/>
    <property type="evidence" value="ECO:0007669"/>
    <property type="project" value="TreeGrafter"/>
</dbReference>
<accession>A0A2G2WDX2</accession>
<protein>
    <recommendedName>
        <fullName evidence="1">DNA-directed primase/polymerase protein</fullName>
        <ecNumber evidence="3">2.7.7.102</ecNumber>
    </recommendedName>
</protein>
<dbReference type="GO" id="GO:0006264">
    <property type="term" value="P:mitochondrial DNA replication"/>
    <property type="evidence" value="ECO:0007669"/>
    <property type="project" value="TreeGrafter"/>
</dbReference>
<evidence type="ECO:0000256" key="3">
    <source>
        <dbReference type="ARBA" id="ARBA00044768"/>
    </source>
</evidence>
<keyword evidence="6" id="KW-1185">Reference proteome</keyword>
<reference evidence="5 6" key="1">
    <citation type="journal article" date="2017" name="Genome Biol.">
        <title>New reference genome sequences of hot pepper reveal the massive evolution of plant disease-resistance genes by retroduplication.</title>
        <authorList>
            <person name="Kim S."/>
            <person name="Park J."/>
            <person name="Yeom S.I."/>
            <person name="Kim Y.M."/>
            <person name="Seo E."/>
            <person name="Kim K.T."/>
            <person name="Kim M.S."/>
            <person name="Lee J.M."/>
            <person name="Cheong K."/>
            <person name="Shin H.S."/>
            <person name="Kim S.B."/>
            <person name="Han K."/>
            <person name="Lee J."/>
            <person name="Park M."/>
            <person name="Lee H.A."/>
            <person name="Lee H.Y."/>
            <person name="Lee Y."/>
            <person name="Oh S."/>
            <person name="Lee J.H."/>
            <person name="Choi E."/>
            <person name="Choi E."/>
            <person name="Lee S.E."/>
            <person name="Jeon J."/>
            <person name="Kim H."/>
            <person name="Choi G."/>
            <person name="Song H."/>
            <person name="Lee J."/>
            <person name="Lee S.C."/>
            <person name="Kwon J.K."/>
            <person name="Lee H.Y."/>
            <person name="Koo N."/>
            <person name="Hong Y."/>
            <person name="Kim R.W."/>
            <person name="Kang W.H."/>
            <person name="Huh J.H."/>
            <person name="Kang B.C."/>
            <person name="Yang T.J."/>
            <person name="Lee Y.H."/>
            <person name="Bennetzen J.L."/>
            <person name="Choi D."/>
        </authorList>
    </citation>
    <scope>NUCLEOTIDE SEQUENCE [LARGE SCALE GENOMIC DNA]</scope>
    <source>
        <strain evidence="6">cv. PBC81</strain>
    </source>
</reference>
<name>A0A2G2WDX2_CAPBA</name>
<dbReference type="GO" id="GO:0005759">
    <property type="term" value="C:mitochondrial matrix"/>
    <property type="evidence" value="ECO:0007669"/>
    <property type="project" value="TreeGrafter"/>
</dbReference>
<dbReference type="GO" id="GO:0042276">
    <property type="term" value="P:error-prone translesion synthesis"/>
    <property type="evidence" value="ECO:0007669"/>
    <property type="project" value="InterPro"/>
</dbReference>
<sequence>MDGKKSPSVCLCWELNMRLHSAQSNLVERLGHIIGSYVLLLRISNYGADCYSFLTPVTRGHGFKPWKQPLTEMQESAIRERKKGKQTVKQNDTLENLSTTSDIVSSRLKGKKVQNATDIELRLQNTGSSATKIQSLKKEPKFSPLVFYGSPHGVPPKRPAHLLRLLNEIRVDFNEQNKVRKDVWVTFPRQDEAMKYAKEQTNARVFSYQDHMSGQRRFLVSTYKEFWRRYETMNPKFRHHYEVIQEGLPCHLYFDLEFNKRENANKNGDEMVDLLIEIIFDAVKEKYCLEGNNDWVVELDSSNEGRVFNGWF</sequence>
<gene>
    <name evidence="5" type="ORF">CQW23_17394</name>
</gene>
<proteinExistence type="predicted"/>
<evidence type="ECO:0000313" key="6">
    <source>
        <dbReference type="Proteomes" id="UP000224567"/>
    </source>
</evidence>
<evidence type="ECO:0000256" key="2">
    <source>
        <dbReference type="ARBA" id="ARBA00044677"/>
    </source>
</evidence>
<dbReference type="EC" id="2.7.7.102" evidence="3"/>
<comment type="catalytic activity">
    <reaction evidence="2">
        <text>ssDNA + n NTP = ssDNA/pppN(pN)n-1 hybrid + (n-1) diphosphate.</text>
        <dbReference type="EC" id="2.7.7.102"/>
    </reaction>
</comment>
<dbReference type="OrthoDB" id="5988181at2759"/>
<evidence type="ECO:0000256" key="1">
    <source>
        <dbReference type="ARBA" id="ARBA00026139"/>
    </source>
</evidence>
<dbReference type="STRING" id="33114.A0A2G2WDX2"/>
<evidence type="ECO:0000313" key="5">
    <source>
        <dbReference type="EMBL" id="PHT43369.1"/>
    </source>
</evidence>
<comment type="catalytic activity">
    <reaction evidence="4">
        <text>DNA(n) + a 2'-deoxyribonucleoside 5'-triphosphate = DNA(n+1) + diphosphate</text>
        <dbReference type="Rhea" id="RHEA:22508"/>
        <dbReference type="Rhea" id="RHEA-COMP:17339"/>
        <dbReference type="Rhea" id="RHEA-COMP:17340"/>
        <dbReference type="ChEBI" id="CHEBI:33019"/>
        <dbReference type="ChEBI" id="CHEBI:61560"/>
        <dbReference type="ChEBI" id="CHEBI:173112"/>
        <dbReference type="EC" id="2.7.7.7"/>
    </reaction>
    <physiologicalReaction direction="left-to-right" evidence="4">
        <dbReference type="Rhea" id="RHEA:22509"/>
    </physiologicalReaction>
</comment>
<dbReference type="AlphaFoldDB" id="A0A2G2WDX2"/>
<dbReference type="PANTHER" id="PTHR31399:SF0">
    <property type="entry name" value="DNA-DIRECTED PRIMASE_POLYMERASE PROTEIN"/>
    <property type="match status" value="1"/>
</dbReference>
<reference evidence="6" key="2">
    <citation type="journal article" date="2017" name="J. Anim. Genet.">
        <title>Multiple reference genome sequences of hot pepper reveal the massive evolution of plant disease resistance genes by retroduplication.</title>
        <authorList>
            <person name="Kim S."/>
            <person name="Park J."/>
            <person name="Yeom S.-I."/>
            <person name="Kim Y.-M."/>
            <person name="Seo E."/>
            <person name="Kim K.-T."/>
            <person name="Kim M.-S."/>
            <person name="Lee J.M."/>
            <person name="Cheong K."/>
            <person name="Shin H.-S."/>
            <person name="Kim S.-B."/>
            <person name="Han K."/>
            <person name="Lee J."/>
            <person name="Park M."/>
            <person name="Lee H.-A."/>
            <person name="Lee H.-Y."/>
            <person name="Lee Y."/>
            <person name="Oh S."/>
            <person name="Lee J.H."/>
            <person name="Choi E."/>
            <person name="Choi E."/>
            <person name="Lee S.E."/>
            <person name="Jeon J."/>
            <person name="Kim H."/>
            <person name="Choi G."/>
            <person name="Song H."/>
            <person name="Lee J."/>
            <person name="Lee S.-C."/>
            <person name="Kwon J.-K."/>
            <person name="Lee H.-Y."/>
            <person name="Koo N."/>
            <person name="Hong Y."/>
            <person name="Kim R.W."/>
            <person name="Kang W.-H."/>
            <person name="Huh J.H."/>
            <person name="Kang B.-C."/>
            <person name="Yang T.-J."/>
            <person name="Lee Y.-H."/>
            <person name="Bennetzen J.L."/>
            <person name="Choi D."/>
        </authorList>
    </citation>
    <scope>NUCLEOTIDE SEQUENCE [LARGE SCALE GENOMIC DNA]</scope>
    <source>
        <strain evidence="6">cv. PBC81</strain>
    </source>
</reference>
<dbReference type="Proteomes" id="UP000224567">
    <property type="component" value="Unassembled WGS sequence"/>
</dbReference>
<organism evidence="5 6">
    <name type="scientific">Capsicum baccatum</name>
    <name type="common">Peruvian pepper</name>
    <dbReference type="NCBI Taxonomy" id="33114"/>
    <lineage>
        <taxon>Eukaryota</taxon>
        <taxon>Viridiplantae</taxon>
        <taxon>Streptophyta</taxon>
        <taxon>Embryophyta</taxon>
        <taxon>Tracheophyta</taxon>
        <taxon>Spermatophyta</taxon>
        <taxon>Magnoliopsida</taxon>
        <taxon>eudicotyledons</taxon>
        <taxon>Gunneridae</taxon>
        <taxon>Pentapetalae</taxon>
        <taxon>asterids</taxon>
        <taxon>lamiids</taxon>
        <taxon>Solanales</taxon>
        <taxon>Solanaceae</taxon>
        <taxon>Solanoideae</taxon>
        <taxon>Capsiceae</taxon>
        <taxon>Capsicum</taxon>
    </lineage>
</organism>
<dbReference type="PANTHER" id="PTHR31399">
    <property type="entry name" value="DNA-DIRECTED PRIMASE / POLYMERASE PROTEIN"/>
    <property type="match status" value="1"/>
</dbReference>
<dbReference type="GO" id="GO:0003682">
    <property type="term" value="F:chromatin binding"/>
    <property type="evidence" value="ECO:0007669"/>
    <property type="project" value="TreeGrafter"/>
</dbReference>
<dbReference type="EMBL" id="MLFT02000007">
    <property type="protein sequence ID" value="PHT43369.1"/>
    <property type="molecule type" value="Genomic_DNA"/>
</dbReference>